<protein>
    <submittedName>
        <fullName evidence="3">Uncharacterized protein</fullName>
    </submittedName>
</protein>
<feature type="compositionally biased region" description="Basic and acidic residues" evidence="1">
    <location>
        <begin position="162"/>
        <end position="171"/>
    </location>
</feature>
<gene>
    <name evidence="3" type="ORF">DSTB1V02_LOCUS5941</name>
</gene>
<feature type="transmembrane region" description="Helical" evidence="2">
    <location>
        <begin position="15"/>
        <end position="35"/>
    </location>
</feature>
<keyword evidence="2" id="KW-0472">Membrane</keyword>
<dbReference type="OrthoDB" id="440385at2759"/>
<feature type="compositionally biased region" description="Acidic residues" evidence="1">
    <location>
        <begin position="694"/>
        <end position="704"/>
    </location>
</feature>
<dbReference type="Proteomes" id="UP000677054">
    <property type="component" value="Unassembled WGS sequence"/>
</dbReference>
<keyword evidence="2" id="KW-0812">Transmembrane</keyword>
<evidence type="ECO:0000313" key="3">
    <source>
        <dbReference type="EMBL" id="CAD7246079.1"/>
    </source>
</evidence>
<dbReference type="EMBL" id="LR900547">
    <property type="protein sequence ID" value="CAD7246079.1"/>
    <property type="molecule type" value="Genomic_DNA"/>
</dbReference>
<reference evidence="3" key="1">
    <citation type="submission" date="2020-11" db="EMBL/GenBank/DDBJ databases">
        <authorList>
            <person name="Tran Van P."/>
        </authorList>
    </citation>
    <scope>NUCLEOTIDE SEQUENCE</scope>
</reference>
<feature type="region of interest" description="Disordered" evidence="1">
    <location>
        <begin position="255"/>
        <end position="274"/>
    </location>
</feature>
<feature type="compositionally biased region" description="Pro residues" evidence="1">
    <location>
        <begin position="261"/>
        <end position="274"/>
    </location>
</feature>
<proteinExistence type="predicted"/>
<dbReference type="EMBL" id="CAJPEV010001030">
    <property type="protein sequence ID" value="CAG0890280.1"/>
    <property type="molecule type" value="Genomic_DNA"/>
</dbReference>
<feature type="region of interest" description="Disordered" evidence="1">
    <location>
        <begin position="406"/>
        <end position="462"/>
    </location>
</feature>
<feature type="compositionally biased region" description="Polar residues" evidence="1">
    <location>
        <begin position="742"/>
        <end position="759"/>
    </location>
</feature>
<feature type="region of interest" description="Disordered" evidence="1">
    <location>
        <begin position="61"/>
        <end position="105"/>
    </location>
</feature>
<feature type="region of interest" description="Disordered" evidence="1">
    <location>
        <begin position="120"/>
        <end position="204"/>
    </location>
</feature>
<keyword evidence="4" id="KW-1185">Reference proteome</keyword>
<name>A0A7R8XE62_9CRUS</name>
<sequence>MDDLFASAPWLLEGLLPIFGLFALAIVLGMCTCLWKRPSHDVGSDQNANITILSAAPCRGSESPLLANGDPSHIHSSSQETHQKKANPNRRLPEIPPESGSVGDEMPTNLVYAVVPDRVTVPNGKVSPPQGAMAKKRRAPDVPTQSTPHRRGTEGNPSSDSEIDRDKEHPYARVKKVHPHRKKEHPYAKIKRNSDPQETDTDNYDDLVLTKGRKWSSTDSNIYEPPPVPEKRLDITFPISEEAITTGADASASACSLSSLPSPPAPFKDEAAPPPPDRFRLPGRQTGKTDSFSAASAISGQTRANAELPYMTPPLLRASEERDRHDGCSHFSGDSQDSFNKGYTCICVREPLSHIRTRLVDPHVQVNPDSPYATVTDDSDDMYAAIESTYSAGESETYAQIQLSPSGVVQDESQPPQPPSVDSLRSVTHSFGFHGSDPSLHSGTGSPLPGKRELNSPLPPAPPFDPLAPKTLEEMYAKVTKLKGLTLPRNAEHLRLSPESKHKCGGSDSSDFLQRSSWAGAATFADMNFSDYEVVREGLAAQPLPAVVFATTVELDDCPNYETIQREGKYSGSDPGYETVKGALEPPYSKVRGEGDEESEVGYETVKNLSRSLSPFLSSDPGYEHIQKKESFKSDHGYERVGLEVAEPNYESVSAGEDTDSLSACPPYERLKAPEDSDGDSTPGYERVHRMNGDEEFQEVDLQDSADGLPLYAKVNKSKKKEKMGERSPVSFRRDCSERSSEQSYRSAASHATTNTNGSRKSEIIEDVLLHL</sequence>
<dbReference type="AlphaFoldDB" id="A0A7R8XE62"/>
<evidence type="ECO:0000256" key="1">
    <source>
        <dbReference type="SAM" id="MobiDB-lite"/>
    </source>
</evidence>
<accession>A0A7R8XE62</accession>
<evidence type="ECO:0000313" key="4">
    <source>
        <dbReference type="Proteomes" id="UP000677054"/>
    </source>
</evidence>
<evidence type="ECO:0000256" key="2">
    <source>
        <dbReference type="SAM" id="Phobius"/>
    </source>
</evidence>
<organism evidence="3">
    <name type="scientific">Darwinula stevensoni</name>
    <dbReference type="NCBI Taxonomy" id="69355"/>
    <lineage>
        <taxon>Eukaryota</taxon>
        <taxon>Metazoa</taxon>
        <taxon>Ecdysozoa</taxon>
        <taxon>Arthropoda</taxon>
        <taxon>Crustacea</taxon>
        <taxon>Oligostraca</taxon>
        <taxon>Ostracoda</taxon>
        <taxon>Podocopa</taxon>
        <taxon>Podocopida</taxon>
        <taxon>Darwinulocopina</taxon>
        <taxon>Darwinuloidea</taxon>
        <taxon>Darwinulidae</taxon>
        <taxon>Darwinula</taxon>
    </lineage>
</organism>
<feature type="region of interest" description="Disordered" evidence="1">
    <location>
        <begin position="564"/>
        <end position="604"/>
    </location>
</feature>
<feature type="region of interest" description="Disordered" evidence="1">
    <location>
        <begin position="651"/>
        <end position="762"/>
    </location>
</feature>
<keyword evidence="2" id="KW-1133">Transmembrane helix</keyword>
<feature type="compositionally biased region" description="Basic and acidic residues" evidence="1">
    <location>
        <begin position="732"/>
        <end position="741"/>
    </location>
</feature>
<feature type="compositionally biased region" description="Basic residues" evidence="1">
    <location>
        <begin position="172"/>
        <end position="191"/>
    </location>
</feature>